<evidence type="ECO:0000313" key="3">
    <source>
        <dbReference type="Proteomes" id="UP000199112"/>
    </source>
</evidence>
<dbReference type="Proteomes" id="UP000199112">
    <property type="component" value="Unassembled WGS sequence"/>
</dbReference>
<feature type="region of interest" description="Disordered" evidence="1">
    <location>
        <begin position="1"/>
        <end position="58"/>
    </location>
</feature>
<feature type="compositionally biased region" description="Polar residues" evidence="1">
    <location>
        <begin position="1"/>
        <end position="17"/>
    </location>
</feature>
<protein>
    <submittedName>
        <fullName evidence="2">Uncharacterized protein</fullName>
    </submittedName>
</protein>
<accession>A0A1H6FVF7</accession>
<gene>
    <name evidence="2" type="ORF">SAMN04487967_1770</name>
</gene>
<name>A0A1H6FVF7_9EURY</name>
<keyword evidence="3" id="KW-1185">Reference proteome</keyword>
<proteinExistence type="predicted"/>
<organism evidence="2 3">
    <name type="scientific">Natronorubrum sediminis</name>
    <dbReference type="NCBI Taxonomy" id="640943"/>
    <lineage>
        <taxon>Archaea</taxon>
        <taxon>Methanobacteriati</taxon>
        <taxon>Methanobacteriota</taxon>
        <taxon>Stenosarchaea group</taxon>
        <taxon>Halobacteria</taxon>
        <taxon>Halobacteriales</taxon>
        <taxon>Natrialbaceae</taxon>
        <taxon>Natronorubrum</taxon>
    </lineage>
</organism>
<dbReference type="EMBL" id="FNWL01000002">
    <property type="protein sequence ID" value="SEH14791.1"/>
    <property type="molecule type" value="Genomic_DNA"/>
</dbReference>
<evidence type="ECO:0000256" key="1">
    <source>
        <dbReference type="SAM" id="MobiDB-lite"/>
    </source>
</evidence>
<evidence type="ECO:0000313" key="2">
    <source>
        <dbReference type="EMBL" id="SEH14791.1"/>
    </source>
</evidence>
<reference evidence="3" key="1">
    <citation type="submission" date="2016-10" db="EMBL/GenBank/DDBJ databases">
        <authorList>
            <person name="Varghese N."/>
            <person name="Submissions S."/>
        </authorList>
    </citation>
    <scope>NUCLEOTIDE SEQUENCE [LARGE SCALE GENOMIC DNA]</scope>
    <source>
        <strain evidence="3">CGMCC 1.8981</strain>
    </source>
</reference>
<sequence>MDNSMATRTPDTSTSRLGQLRNRIRSTFFASEETPANDAVDRKMPTPHSSPNPNAPGNLFQCSTCETVYIDSEKSHCSSCETTVEEVRSKLESTPPQL</sequence>
<dbReference type="AlphaFoldDB" id="A0A1H6FVF7"/>